<accession>A0ABY6F9Z2</accession>
<dbReference type="InterPro" id="IPR012893">
    <property type="entry name" value="HipA-like_C"/>
</dbReference>
<evidence type="ECO:0000256" key="1">
    <source>
        <dbReference type="ARBA" id="ARBA00010164"/>
    </source>
</evidence>
<gene>
    <name evidence="6" type="ORF">K3169_19065</name>
</gene>
<dbReference type="Proteomes" id="UP001063228">
    <property type="component" value="Chromosome"/>
</dbReference>
<dbReference type="RefSeq" id="WP_263267471.1">
    <property type="nucleotide sequence ID" value="NZ_CP081201.1"/>
</dbReference>
<keyword evidence="7" id="KW-1185">Reference proteome</keyword>
<name>A0ABY6F9Z2_9PSED</name>
<proteinExistence type="inferred from homology"/>
<evidence type="ECO:0000313" key="7">
    <source>
        <dbReference type="Proteomes" id="UP001063228"/>
    </source>
</evidence>
<dbReference type="InterPro" id="IPR017508">
    <property type="entry name" value="HipA_N1"/>
</dbReference>
<dbReference type="Gene3D" id="1.10.1070.20">
    <property type="match status" value="1"/>
</dbReference>
<sequence length="412" mass="45398">MNSSASERLHIGAGGVAAGTLGRGGKNNRDSIFSYNQPLTEKDAVSLTMPVRLESYNWEYGIHPLFEMHLPEGHLKNELTRRFSKSVRGFDDFALLGIVGPHQLGRISIAHAASDEPLPEINLSELLIYDGAEDLFDSLMKTYAAYSGVSGVQPKVLIREADEKEGETGRITHRRATHIVKTFHEPDFPQLAANEFFCMRAAFHSGLQVPEIQLGRQGRLLVVKRFDVADSGYLGFEDMCVLSGWGTVKKYDGSYQGCARLIQSYVTPSRVTKALEDFFMMVALSAGIQNGDGHLKNFGLLYENCAEDADIWLAPAYDLVTTTVYAGNDIMGLLLGGSKAWPKRKMLVQFGRTSCSLTEARCAELLGRVSTGMSRAMAELSEYRKTHPEFEPVGEKMATAWAKGLARSIAPE</sequence>
<keyword evidence="2" id="KW-0808">Transferase</keyword>
<protein>
    <submittedName>
        <fullName evidence="6">Type II toxin-antitoxin system HipA family toxin</fullName>
    </submittedName>
</protein>
<reference evidence="6" key="1">
    <citation type="submission" date="2021-08" db="EMBL/GenBank/DDBJ databases">
        <title>Complete genome sequence of Pseudomonas phytophila.</title>
        <authorList>
            <person name="Weir B.S."/>
            <person name="Templeton M.D."/>
            <person name="Arshed S."/>
            <person name="Andersen M.T."/>
            <person name="Jayaraman J."/>
        </authorList>
    </citation>
    <scope>NUCLEOTIDE SEQUENCE</scope>
    <source>
        <strain evidence="6">ICMP 23753</strain>
    </source>
</reference>
<dbReference type="Pfam" id="PF07804">
    <property type="entry name" value="HipA_C"/>
    <property type="match status" value="1"/>
</dbReference>
<dbReference type="NCBIfam" id="TIGR03071">
    <property type="entry name" value="couple_hipA"/>
    <property type="match status" value="1"/>
</dbReference>
<dbReference type="InterPro" id="IPR052028">
    <property type="entry name" value="HipA_Ser/Thr_kinase"/>
</dbReference>
<evidence type="ECO:0000259" key="5">
    <source>
        <dbReference type="Pfam" id="PF13657"/>
    </source>
</evidence>
<comment type="similarity">
    <text evidence="1">Belongs to the HipA Ser/Thr kinase family.</text>
</comment>
<dbReference type="EMBL" id="CP081201">
    <property type="protein sequence ID" value="UXZ94461.1"/>
    <property type="molecule type" value="Genomic_DNA"/>
</dbReference>
<organism evidence="6 7">
    <name type="scientific">Pseudomonas phytophila</name>
    <dbReference type="NCBI Taxonomy" id="2867264"/>
    <lineage>
        <taxon>Bacteria</taxon>
        <taxon>Pseudomonadati</taxon>
        <taxon>Pseudomonadota</taxon>
        <taxon>Gammaproteobacteria</taxon>
        <taxon>Pseudomonadales</taxon>
        <taxon>Pseudomonadaceae</taxon>
        <taxon>Pseudomonas</taxon>
    </lineage>
</organism>
<evidence type="ECO:0000256" key="3">
    <source>
        <dbReference type="ARBA" id="ARBA00022777"/>
    </source>
</evidence>
<evidence type="ECO:0000256" key="2">
    <source>
        <dbReference type="ARBA" id="ARBA00022679"/>
    </source>
</evidence>
<feature type="domain" description="HipA-like C-terminal" evidence="4">
    <location>
        <begin position="148"/>
        <end position="373"/>
    </location>
</feature>
<dbReference type="PANTHER" id="PTHR37419:SF1">
    <property type="entry name" value="SERINE_THREONINE-PROTEIN KINASE TOXIN HIPA"/>
    <property type="match status" value="1"/>
</dbReference>
<dbReference type="Pfam" id="PF13657">
    <property type="entry name" value="Couple_hipA"/>
    <property type="match status" value="1"/>
</dbReference>
<keyword evidence="3" id="KW-0418">Kinase</keyword>
<evidence type="ECO:0000259" key="4">
    <source>
        <dbReference type="Pfam" id="PF07804"/>
    </source>
</evidence>
<evidence type="ECO:0000313" key="6">
    <source>
        <dbReference type="EMBL" id="UXZ94461.1"/>
    </source>
</evidence>
<dbReference type="PANTHER" id="PTHR37419">
    <property type="entry name" value="SERINE/THREONINE-PROTEIN KINASE TOXIN HIPA"/>
    <property type="match status" value="1"/>
</dbReference>
<feature type="domain" description="HipA N-terminal subdomain 1" evidence="5">
    <location>
        <begin position="12"/>
        <end position="109"/>
    </location>
</feature>